<dbReference type="InterPro" id="IPR000891">
    <property type="entry name" value="PYR_CT"/>
</dbReference>
<dbReference type="RefSeq" id="WP_214399428.1">
    <property type="nucleotide sequence ID" value="NZ_LR792632.1"/>
</dbReference>
<dbReference type="NCBIfam" id="NF002086">
    <property type="entry name" value="PRK00915.1-3"/>
    <property type="match status" value="1"/>
</dbReference>
<comment type="function">
    <text evidence="3">Catalyzes the condensation of the acetyl group of acetyl-CoA with 3-methyl-2-oxobutanoate (2-oxoisovalerate) to form 3-carboxy-3-hydroxy-4-methylpentanoate (2-isopropylmalate).</text>
</comment>
<evidence type="ECO:0000256" key="11">
    <source>
        <dbReference type="ARBA" id="ARBA00023304"/>
    </source>
</evidence>
<keyword evidence="17" id="KW-1185">Reference proteome</keyword>
<comment type="catalytic activity">
    <reaction evidence="1">
        <text>3-methyl-2-oxobutanoate + acetyl-CoA + H2O = (2S)-2-isopropylmalate + CoA + H(+)</text>
        <dbReference type="Rhea" id="RHEA:21524"/>
        <dbReference type="ChEBI" id="CHEBI:1178"/>
        <dbReference type="ChEBI" id="CHEBI:11851"/>
        <dbReference type="ChEBI" id="CHEBI:15377"/>
        <dbReference type="ChEBI" id="CHEBI:15378"/>
        <dbReference type="ChEBI" id="CHEBI:57287"/>
        <dbReference type="ChEBI" id="CHEBI:57288"/>
        <dbReference type="EC" id="2.3.3.13"/>
    </reaction>
</comment>
<dbReference type="Pfam" id="PF00682">
    <property type="entry name" value="HMGL-like"/>
    <property type="match status" value="1"/>
</dbReference>
<dbReference type="GeneID" id="65883862"/>
<dbReference type="SMART" id="SM00917">
    <property type="entry name" value="LeuA_dimer"/>
    <property type="match status" value="1"/>
</dbReference>
<dbReference type="FunFam" id="3.30.160.270:FF:000003">
    <property type="entry name" value="2-isopropylmalate synthase"/>
    <property type="match status" value="1"/>
</dbReference>
<dbReference type="Proteomes" id="UP000679213">
    <property type="component" value="Chromosome I"/>
</dbReference>
<dbReference type="GO" id="GO:0009098">
    <property type="term" value="P:L-leucine biosynthetic process"/>
    <property type="evidence" value="ECO:0007669"/>
    <property type="project" value="UniProtKB-KW"/>
</dbReference>
<evidence type="ECO:0000256" key="13">
    <source>
        <dbReference type="ARBA" id="ARBA00030312"/>
    </source>
</evidence>
<dbReference type="GO" id="GO:0003852">
    <property type="term" value="F:2-isopropylmalate synthase activity"/>
    <property type="evidence" value="ECO:0007669"/>
    <property type="project" value="UniProtKB-EC"/>
</dbReference>
<evidence type="ECO:0000256" key="2">
    <source>
        <dbReference type="ARBA" id="ARBA00001968"/>
    </source>
</evidence>
<dbReference type="PANTHER" id="PTHR10277:SF9">
    <property type="entry name" value="2-ISOPROPYLMALATE SYNTHASE 1, CHLOROPLASTIC-RELATED"/>
    <property type="match status" value="1"/>
</dbReference>
<evidence type="ECO:0000256" key="14">
    <source>
        <dbReference type="RuleBase" id="RU003523"/>
    </source>
</evidence>
<keyword evidence="9" id="KW-0028">Amino-acid biosynthesis</keyword>
<evidence type="ECO:0000256" key="7">
    <source>
        <dbReference type="ARBA" id="ARBA00012973"/>
    </source>
</evidence>
<dbReference type="FunFam" id="3.20.20.70:FF:000010">
    <property type="entry name" value="2-isopropylmalate synthase"/>
    <property type="match status" value="1"/>
</dbReference>
<dbReference type="PANTHER" id="PTHR10277">
    <property type="entry name" value="HOMOCITRATE SYNTHASE-RELATED"/>
    <property type="match status" value="1"/>
</dbReference>
<name>A0A8D6PW72_9EURY</name>
<evidence type="ECO:0000259" key="15">
    <source>
        <dbReference type="PROSITE" id="PS50991"/>
    </source>
</evidence>
<comment type="subunit">
    <text evidence="6">Homodimer.</text>
</comment>
<feature type="domain" description="Pyruvate carboxyltransferase" evidence="15">
    <location>
        <begin position="24"/>
        <end position="275"/>
    </location>
</feature>
<dbReference type="PROSITE" id="PS00815">
    <property type="entry name" value="AIPM_HOMOCIT_SYNTH_1"/>
    <property type="match status" value="1"/>
</dbReference>
<dbReference type="NCBIfam" id="NF002085">
    <property type="entry name" value="PRK00915.1-2"/>
    <property type="match status" value="1"/>
</dbReference>
<dbReference type="KEGG" id="mesg:MLAUSG7_1067"/>
<evidence type="ECO:0000256" key="8">
    <source>
        <dbReference type="ARBA" id="ARBA00022430"/>
    </source>
</evidence>
<dbReference type="InterPro" id="IPR013785">
    <property type="entry name" value="Aldolase_TIM"/>
</dbReference>
<dbReference type="NCBIfam" id="TIGR02090">
    <property type="entry name" value="LEU1_arch"/>
    <property type="match status" value="1"/>
</dbReference>
<proteinExistence type="inferred from homology"/>
<evidence type="ECO:0000313" key="17">
    <source>
        <dbReference type="Proteomes" id="UP000679213"/>
    </source>
</evidence>
<dbReference type="EC" id="2.3.3.13" evidence="7"/>
<evidence type="ECO:0000256" key="4">
    <source>
        <dbReference type="ARBA" id="ARBA00004689"/>
    </source>
</evidence>
<dbReference type="PROSITE" id="PS00816">
    <property type="entry name" value="AIPM_HOMOCIT_SYNTH_2"/>
    <property type="match status" value="1"/>
</dbReference>
<dbReference type="Gene3D" id="1.10.238.260">
    <property type="match status" value="1"/>
</dbReference>
<evidence type="ECO:0000256" key="10">
    <source>
        <dbReference type="ARBA" id="ARBA00022679"/>
    </source>
</evidence>
<organism evidence="16 17">
    <name type="scientific">Methanocaldococcus lauensis</name>
    <dbReference type="NCBI Taxonomy" id="2546128"/>
    <lineage>
        <taxon>Archaea</taxon>
        <taxon>Methanobacteriati</taxon>
        <taxon>Methanobacteriota</taxon>
        <taxon>Methanomada group</taxon>
        <taxon>Methanococci</taxon>
        <taxon>Methanococcales</taxon>
        <taxon>Methanocaldococcaceae</taxon>
        <taxon>Methanocaldococcus</taxon>
    </lineage>
</organism>
<sequence>MIIYKEENEIIKKALENLDIPDRVYIFDTTLRDGEQTPGVSLTPEEKIEIAIKLDDLGVDVIEAGFPVSSLGEQEAIKKICSLNLNAEICGLARAVKKDIDVAIDCGVDRIHTFIATSPLHRKYKLKKSKEEIIEIAVEAIEYIKEHGIKVEFSAEDATRTELDYLIEVYKKAVEAGADIINVPDTVGVMIPRAMYYLINEIKKEIKVPISVHCHNDFGLAVANSLAAVEAGAEQVHCTINGLGERGGNAALEEVVMSLMSIYGIKTEIKTEKLYNISQLVSKYTEIKVQPNKAIVGENAFAHESGIHAHGVLAHALTYEPIPPELVGQKRKIILGKHTGTHAIEAKLKELGIEIGKDINKEQFDEIVKRIKALGDKGKRVTDRDVEAIVEDVVGKLAKEDRVVELEQIAVMTGNRVIPTASVALKIEENLKKSSAIGVGPVDAAVKAIQKAIGEKIKLKEYHINAITGGTDALAEVIVTLEGYGKEITTKAASEDIVRASVEAVIDGINKILAKKEKS</sequence>
<evidence type="ECO:0000256" key="3">
    <source>
        <dbReference type="ARBA" id="ARBA00003715"/>
    </source>
</evidence>
<dbReference type="InterPro" id="IPR050073">
    <property type="entry name" value="2-IPM_HCS-like"/>
</dbReference>
<dbReference type="CDD" id="cd07940">
    <property type="entry name" value="DRE_TIM_IPMS"/>
    <property type="match status" value="1"/>
</dbReference>
<dbReference type="InterPro" id="IPR002034">
    <property type="entry name" value="AIPM/Hcit_synth_CS"/>
</dbReference>
<evidence type="ECO:0000313" key="16">
    <source>
        <dbReference type="EMBL" id="CAB3289124.1"/>
    </source>
</evidence>
<gene>
    <name evidence="16" type="primary">leuA</name>
    <name evidence="16" type="ORF">MLAUSG7_1067</name>
</gene>
<keyword evidence="11" id="KW-0100">Branched-chain amino acid biosynthesis</keyword>
<dbReference type="SUPFAM" id="SSF51569">
    <property type="entry name" value="Aldolase"/>
    <property type="match status" value="1"/>
</dbReference>
<dbReference type="Gene3D" id="3.30.160.270">
    <property type="match status" value="1"/>
</dbReference>
<dbReference type="Gene3D" id="3.20.20.70">
    <property type="entry name" value="Aldolase class I"/>
    <property type="match status" value="1"/>
</dbReference>
<evidence type="ECO:0000256" key="1">
    <source>
        <dbReference type="ARBA" id="ARBA00000064"/>
    </source>
</evidence>
<keyword evidence="8" id="KW-0432">Leucine biosynthesis</keyword>
<evidence type="ECO:0000256" key="6">
    <source>
        <dbReference type="ARBA" id="ARBA00011738"/>
    </source>
</evidence>
<evidence type="ECO:0000256" key="12">
    <source>
        <dbReference type="ARBA" id="ARBA00029993"/>
    </source>
</evidence>
<dbReference type="FunFam" id="1.10.238.260:FF:000001">
    <property type="entry name" value="2-isopropylmalate synthase"/>
    <property type="match status" value="1"/>
</dbReference>
<dbReference type="InterPro" id="IPR054691">
    <property type="entry name" value="LeuA/HCS_post-cat"/>
</dbReference>
<accession>A0A8D6PW72</accession>
<keyword evidence="16" id="KW-0012">Acyltransferase</keyword>
<keyword evidence="10 14" id="KW-0808">Transferase</keyword>
<dbReference type="InterPro" id="IPR036230">
    <property type="entry name" value="LeuA_allosteric_dom_sf"/>
</dbReference>
<comment type="pathway">
    <text evidence="4">Amino-acid biosynthesis; L-leucine biosynthesis; L-leucine from 3-methyl-2-oxobutanoate: step 1/4.</text>
</comment>
<dbReference type="PROSITE" id="PS50991">
    <property type="entry name" value="PYR_CT"/>
    <property type="match status" value="1"/>
</dbReference>
<dbReference type="InterPro" id="IPR013709">
    <property type="entry name" value="2-isopropylmalate_synth_dimer"/>
</dbReference>
<dbReference type="Pfam" id="PF08502">
    <property type="entry name" value="LeuA_dimer"/>
    <property type="match status" value="1"/>
</dbReference>
<evidence type="ECO:0000256" key="9">
    <source>
        <dbReference type="ARBA" id="ARBA00022605"/>
    </source>
</evidence>
<reference evidence="16 17" key="1">
    <citation type="submission" date="2020-04" db="EMBL/GenBank/DDBJ databases">
        <authorList>
            <consortium name="Genoscope - CEA"/>
            <person name="William W."/>
        </authorList>
    </citation>
    <scope>NUCLEOTIDE SEQUENCE [LARGE SCALE GENOMIC DNA]</scope>
    <source>
        <strain evidence="16 17">SG7</strain>
    </source>
</reference>
<dbReference type="AlphaFoldDB" id="A0A8D6PW72"/>
<protein>
    <recommendedName>
        <fullName evidence="7">2-isopropylmalate synthase</fullName>
        <ecNumber evidence="7">2.3.3.13</ecNumber>
    </recommendedName>
    <alternativeName>
        <fullName evidence="12">Alpha-IPM synthase</fullName>
    </alternativeName>
    <alternativeName>
        <fullName evidence="13">Alpha-isopropylmalate synthase</fullName>
    </alternativeName>
</protein>
<dbReference type="Pfam" id="PF22617">
    <property type="entry name" value="HCS_D2"/>
    <property type="match status" value="1"/>
</dbReference>
<dbReference type="InterPro" id="IPR011830">
    <property type="entry name" value="LEU1_arch"/>
</dbReference>
<dbReference type="SUPFAM" id="SSF110921">
    <property type="entry name" value="2-isopropylmalate synthase LeuA, allosteric (dimerisation) domain"/>
    <property type="match status" value="1"/>
</dbReference>
<comment type="cofactor">
    <cofactor evidence="2">
        <name>a divalent metal cation</name>
        <dbReference type="ChEBI" id="CHEBI:60240"/>
    </cofactor>
</comment>
<comment type="similarity">
    <text evidence="5 14">Belongs to the alpha-IPM synthase/homocitrate synthase family.</text>
</comment>
<evidence type="ECO:0000256" key="5">
    <source>
        <dbReference type="ARBA" id="ARBA00006154"/>
    </source>
</evidence>
<dbReference type="EMBL" id="LR792632">
    <property type="protein sequence ID" value="CAB3289124.1"/>
    <property type="molecule type" value="Genomic_DNA"/>
</dbReference>
<dbReference type="GO" id="GO:0019298">
    <property type="term" value="P:coenzyme B biosynthetic process"/>
    <property type="evidence" value="ECO:0007669"/>
    <property type="project" value="TreeGrafter"/>
</dbReference>